<keyword evidence="3" id="KW-0479">Metal-binding</keyword>
<keyword evidence="5" id="KW-0520">NAD</keyword>
<evidence type="ECO:0000256" key="3">
    <source>
        <dbReference type="ARBA" id="ARBA00022723"/>
    </source>
</evidence>
<dbReference type="Gene3D" id="3.40.50.720">
    <property type="entry name" value="NAD(P)-binding Rossmann-like Domain"/>
    <property type="match status" value="1"/>
</dbReference>
<dbReference type="AlphaFoldDB" id="A0A7S4F6G8"/>
<evidence type="ECO:0008006" key="7">
    <source>
        <dbReference type="Google" id="ProtNLM"/>
    </source>
</evidence>
<dbReference type="PANTHER" id="PTHR42813">
    <property type="entry name" value="ZINC-TYPE ALCOHOL DEHYDROGENASE-LIKE"/>
    <property type="match status" value="1"/>
</dbReference>
<sequence>MPCASFGSSADFNLLKFPHKDAAMDKIRDLTLLSDIFPTGFHGAVQARVGPDSIVYVAGAGPVGLACAASCHLLGAACVIVGDAIPQRLEQARSFGCETIDIRTDGALGDKLAAITGFPTVDSAIDCVGFEARGAVDGQEVPAQVLNDCMSIVREGGNIGIPGLYVTEDPGAADDAAKLGNLSMRFGLGWSKSASMHTGQCPVMQYHRPLMNAIMYDKIKIADAVNVKVISLDDAPKGYQNFDQGAAAKYVIDPHGLTNLTAAV</sequence>
<evidence type="ECO:0000256" key="2">
    <source>
        <dbReference type="ARBA" id="ARBA00008072"/>
    </source>
</evidence>
<accession>A0A7S4F6G8</accession>
<dbReference type="SUPFAM" id="SSF51735">
    <property type="entry name" value="NAD(P)-binding Rossmann-fold domains"/>
    <property type="match status" value="1"/>
</dbReference>
<dbReference type="PANTHER" id="PTHR42813:SF3">
    <property type="entry name" value="GLUTATHIONE-INDEPENDENT FORMALDEHYDE DEHYDROGENASE"/>
    <property type="match status" value="1"/>
</dbReference>
<organism evidence="6">
    <name type="scientific">Chrysotila carterae</name>
    <name type="common">Marine alga</name>
    <name type="synonym">Syracosphaera carterae</name>
    <dbReference type="NCBI Taxonomy" id="13221"/>
    <lineage>
        <taxon>Eukaryota</taxon>
        <taxon>Haptista</taxon>
        <taxon>Haptophyta</taxon>
        <taxon>Prymnesiophyceae</taxon>
        <taxon>Isochrysidales</taxon>
        <taxon>Isochrysidaceae</taxon>
        <taxon>Chrysotila</taxon>
    </lineage>
</organism>
<dbReference type="GO" id="GO:0046872">
    <property type="term" value="F:metal ion binding"/>
    <property type="evidence" value="ECO:0007669"/>
    <property type="project" value="UniProtKB-KW"/>
</dbReference>
<reference evidence="6" key="1">
    <citation type="submission" date="2021-01" db="EMBL/GenBank/DDBJ databases">
        <authorList>
            <person name="Corre E."/>
            <person name="Pelletier E."/>
            <person name="Niang G."/>
            <person name="Scheremetjew M."/>
            <person name="Finn R."/>
            <person name="Kale V."/>
            <person name="Holt S."/>
            <person name="Cochrane G."/>
            <person name="Meng A."/>
            <person name="Brown T."/>
            <person name="Cohen L."/>
        </authorList>
    </citation>
    <scope>NUCLEOTIDE SEQUENCE</scope>
    <source>
        <strain evidence="6">CCMP645</strain>
    </source>
</reference>
<dbReference type="EMBL" id="HBIZ01043972">
    <property type="protein sequence ID" value="CAE0775513.1"/>
    <property type="molecule type" value="Transcribed_RNA"/>
</dbReference>
<evidence type="ECO:0000256" key="1">
    <source>
        <dbReference type="ARBA" id="ARBA00001947"/>
    </source>
</evidence>
<comment type="cofactor">
    <cofactor evidence="1">
        <name>Zn(2+)</name>
        <dbReference type="ChEBI" id="CHEBI:29105"/>
    </cofactor>
</comment>
<protein>
    <recommendedName>
        <fullName evidence="7">Alcohol dehydrogenase-like C-terminal domain-containing protein</fullName>
    </recommendedName>
</protein>
<gene>
    <name evidence="6" type="ORF">PCAR00345_LOCUS28147</name>
</gene>
<proteinExistence type="inferred from homology"/>
<comment type="similarity">
    <text evidence="2">Belongs to the zinc-containing alcohol dehydrogenase family.</text>
</comment>
<evidence type="ECO:0000313" key="6">
    <source>
        <dbReference type="EMBL" id="CAE0775513.1"/>
    </source>
</evidence>
<evidence type="ECO:0000256" key="5">
    <source>
        <dbReference type="ARBA" id="ARBA00023027"/>
    </source>
</evidence>
<dbReference type="InterPro" id="IPR036291">
    <property type="entry name" value="NAD(P)-bd_dom_sf"/>
</dbReference>
<keyword evidence="4" id="KW-0862">Zinc</keyword>
<name>A0A7S4F6G8_CHRCT</name>
<evidence type="ECO:0000256" key="4">
    <source>
        <dbReference type="ARBA" id="ARBA00022833"/>
    </source>
</evidence>